<evidence type="ECO:0000256" key="1">
    <source>
        <dbReference type="SAM" id="Phobius"/>
    </source>
</evidence>
<comment type="caution">
    <text evidence="2">The sequence shown here is derived from an EMBL/GenBank/DDBJ whole genome shotgun (WGS) entry which is preliminary data.</text>
</comment>
<evidence type="ECO:0000313" key="2">
    <source>
        <dbReference type="EMBL" id="KAK3331478.1"/>
    </source>
</evidence>
<dbReference type="AlphaFoldDB" id="A0AAE0IUD9"/>
<sequence length="105" mass="11683">MAEKPDSSSSLSTEGIVALALGVPTFFIALLSLWIAYLTFATTRQPHLDPLLTRRLKVARSWPVPLRSSWESNDTYYSLPGKPSIARSRLSATSMTEILDMGYTY</sequence>
<reference evidence="2" key="1">
    <citation type="journal article" date="2023" name="Mol. Phylogenet. Evol.">
        <title>Genome-scale phylogeny and comparative genomics of the fungal order Sordariales.</title>
        <authorList>
            <person name="Hensen N."/>
            <person name="Bonometti L."/>
            <person name="Westerberg I."/>
            <person name="Brannstrom I.O."/>
            <person name="Guillou S."/>
            <person name="Cros-Aarteil S."/>
            <person name="Calhoun S."/>
            <person name="Haridas S."/>
            <person name="Kuo A."/>
            <person name="Mondo S."/>
            <person name="Pangilinan J."/>
            <person name="Riley R."/>
            <person name="LaButti K."/>
            <person name="Andreopoulos B."/>
            <person name="Lipzen A."/>
            <person name="Chen C."/>
            <person name="Yan M."/>
            <person name="Daum C."/>
            <person name="Ng V."/>
            <person name="Clum A."/>
            <person name="Steindorff A."/>
            <person name="Ohm R.A."/>
            <person name="Martin F."/>
            <person name="Silar P."/>
            <person name="Natvig D.O."/>
            <person name="Lalanne C."/>
            <person name="Gautier V."/>
            <person name="Ament-Velasquez S.L."/>
            <person name="Kruys A."/>
            <person name="Hutchinson M.I."/>
            <person name="Powell A.J."/>
            <person name="Barry K."/>
            <person name="Miller A.N."/>
            <person name="Grigoriev I.V."/>
            <person name="Debuchy R."/>
            <person name="Gladieux P."/>
            <person name="Hiltunen Thoren M."/>
            <person name="Johannesson H."/>
        </authorList>
    </citation>
    <scope>NUCLEOTIDE SEQUENCE</scope>
    <source>
        <strain evidence="2">CBS 118394</strain>
    </source>
</reference>
<keyword evidence="3" id="KW-1185">Reference proteome</keyword>
<dbReference type="EMBL" id="JAUEDM010000001">
    <property type="protein sequence ID" value="KAK3331478.1"/>
    <property type="molecule type" value="Genomic_DNA"/>
</dbReference>
<feature type="transmembrane region" description="Helical" evidence="1">
    <location>
        <begin position="16"/>
        <end position="40"/>
    </location>
</feature>
<protein>
    <submittedName>
        <fullName evidence="2">Uncharacterized protein</fullName>
    </submittedName>
</protein>
<accession>A0AAE0IUD9</accession>
<evidence type="ECO:0000313" key="3">
    <source>
        <dbReference type="Proteomes" id="UP001283341"/>
    </source>
</evidence>
<keyword evidence="1" id="KW-0472">Membrane</keyword>
<proteinExistence type="predicted"/>
<organism evidence="2 3">
    <name type="scientific">Apodospora peruviana</name>
    <dbReference type="NCBI Taxonomy" id="516989"/>
    <lineage>
        <taxon>Eukaryota</taxon>
        <taxon>Fungi</taxon>
        <taxon>Dikarya</taxon>
        <taxon>Ascomycota</taxon>
        <taxon>Pezizomycotina</taxon>
        <taxon>Sordariomycetes</taxon>
        <taxon>Sordariomycetidae</taxon>
        <taxon>Sordariales</taxon>
        <taxon>Lasiosphaeriaceae</taxon>
        <taxon>Apodospora</taxon>
    </lineage>
</organism>
<keyword evidence="1" id="KW-1133">Transmembrane helix</keyword>
<gene>
    <name evidence="2" type="ORF">B0H66DRAFT_97969</name>
</gene>
<dbReference type="Proteomes" id="UP001283341">
    <property type="component" value="Unassembled WGS sequence"/>
</dbReference>
<keyword evidence="1" id="KW-0812">Transmembrane</keyword>
<name>A0AAE0IUD9_9PEZI</name>
<reference evidence="2" key="2">
    <citation type="submission" date="2023-06" db="EMBL/GenBank/DDBJ databases">
        <authorList>
            <consortium name="Lawrence Berkeley National Laboratory"/>
            <person name="Haridas S."/>
            <person name="Hensen N."/>
            <person name="Bonometti L."/>
            <person name="Westerberg I."/>
            <person name="Brannstrom I.O."/>
            <person name="Guillou S."/>
            <person name="Cros-Aarteil S."/>
            <person name="Calhoun S."/>
            <person name="Kuo A."/>
            <person name="Mondo S."/>
            <person name="Pangilinan J."/>
            <person name="Riley R."/>
            <person name="Labutti K."/>
            <person name="Andreopoulos B."/>
            <person name="Lipzen A."/>
            <person name="Chen C."/>
            <person name="Yanf M."/>
            <person name="Daum C."/>
            <person name="Ng V."/>
            <person name="Clum A."/>
            <person name="Steindorff A."/>
            <person name="Ohm R."/>
            <person name="Martin F."/>
            <person name="Silar P."/>
            <person name="Natvig D."/>
            <person name="Lalanne C."/>
            <person name="Gautier V."/>
            <person name="Ament-Velasquez S.L."/>
            <person name="Kruys A."/>
            <person name="Hutchinson M.I."/>
            <person name="Powell A.J."/>
            <person name="Barry K."/>
            <person name="Miller A.N."/>
            <person name="Grigoriev I.V."/>
            <person name="Debuchy R."/>
            <person name="Gladieux P."/>
            <person name="Thoren M.H."/>
            <person name="Johannesson H."/>
        </authorList>
    </citation>
    <scope>NUCLEOTIDE SEQUENCE</scope>
    <source>
        <strain evidence="2">CBS 118394</strain>
    </source>
</reference>